<name>A0A9P4UPK0_9PEZI</name>
<dbReference type="AlphaFoldDB" id="A0A9P4UPK0"/>
<dbReference type="OrthoDB" id="64281at2759"/>
<accession>A0A9P4UPK0</accession>
<feature type="signal peptide" evidence="1">
    <location>
        <begin position="1"/>
        <end position="19"/>
    </location>
</feature>
<evidence type="ECO:0000259" key="2">
    <source>
        <dbReference type="Pfam" id="PF24320"/>
    </source>
</evidence>
<proteinExistence type="predicted"/>
<dbReference type="InterPro" id="IPR055915">
    <property type="entry name" value="DUF7492"/>
</dbReference>
<organism evidence="3 4">
    <name type="scientific">Polychaeton citri CBS 116435</name>
    <dbReference type="NCBI Taxonomy" id="1314669"/>
    <lineage>
        <taxon>Eukaryota</taxon>
        <taxon>Fungi</taxon>
        <taxon>Dikarya</taxon>
        <taxon>Ascomycota</taxon>
        <taxon>Pezizomycotina</taxon>
        <taxon>Dothideomycetes</taxon>
        <taxon>Dothideomycetidae</taxon>
        <taxon>Capnodiales</taxon>
        <taxon>Capnodiaceae</taxon>
        <taxon>Polychaeton</taxon>
    </lineage>
</organism>
<evidence type="ECO:0000256" key="1">
    <source>
        <dbReference type="SAM" id="SignalP"/>
    </source>
</evidence>
<feature type="chain" id="PRO_5040105642" description="DUF7492 domain-containing protein" evidence="1">
    <location>
        <begin position="20"/>
        <end position="247"/>
    </location>
</feature>
<evidence type="ECO:0000313" key="4">
    <source>
        <dbReference type="Proteomes" id="UP000799441"/>
    </source>
</evidence>
<comment type="caution">
    <text evidence="3">The sequence shown here is derived from an EMBL/GenBank/DDBJ whole genome shotgun (WGS) entry which is preliminary data.</text>
</comment>
<dbReference type="EMBL" id="MU003776">
    <property type="protein sequence ID" value="KAF2723537.1"/>
    <property type="molecule type" value="Genomic_DNA"/>
</dbReference>
<dbReference type="Proteomes" id="UP000799441">
    <property type="component" value="Unassembled WGS sequence"/>
</dbReference>
<evidence type="ECO:0000313" key="3">
    <source>
        <dbReference type="EMBL" id="KAF2723537.1"/>
    </source>
</evidence>
<protein>
    <recommendedName>
        <fullName evidence="2">DUF7492 domain-containing protein</fullName>
    </recommendedName>
</protein>
<keyword evidence="1" id="KW-0732">Signal</keyword>
<feature type="domain" description="DUF7492" evidence="2">
    <location>
        <begin position="18"/>
        <end position="247"/>
    </location>
</feature>
<reference evidence="3" key="1">
    <citation type="journal article" date="2020" name="Stud. Mycol.">
        <title>101 Dothideomycetes genomes: a test case for predicting lifestyles and emergence of pathogens.</title>
        <authorList>
            <person name="Haridas S."/>
            <person name="Albert R."/>
            <person name="Binder M."/>
            <person name="Bloem J."/>
            <person name="Labutti K."/>
            <person name="Salamov A."/>
            <person name="Andreopoulos B."/>
            <person name="Baker S."/>
            <person name="Barry K."/>
            <person name="Bills G."/>
            <person name="Bluhm B."/>
            <person name="Cannon C."/>
            <person name="Castanera R."/>
            <person name="Culley D."/>
            <person name="Daum C."/>
            <person name="Ezra D."/>
            <person name="Gonzalez J."/>
            <person name="Henrissat B."/>
            <person name="Kuo A."/>
            <person name="Liang C."/>
            <person name="Lipzen A."/>
            <person name="Lutzoni F."/>
            <person name="Magnuson J."/>
            <person name="Mondo S."/>
            <person name="Nolan M."/>
            <person name="Ohm R."/>
            <person name="Pangilinan J."/>
            <person name="Park H.-J."/>
            <person name="Ramirez L."/>
            <person name="Alfaro M."/>
            <person name="Sun H."/>
            <person name="Tritt A."/>
            <person name="Yoshinaga Y."/>
            <person name="Zwiers L.-H."/>
            <person name="Turgeon B."/>
            <person name="Goodwin S."/>
            <person name="Spatafora J."/>
            <person name="Crous P."/>
            <person name="Grigoriev I."/>
        </authorList>
    </citation>
    <scope>NUCLEOTIDE SEQUENCE</scope>
    <source>
        <strain evidence="3">CBS 116435</strain>
    </source>
</reference>
<keyword evidence="4" id="KW-1185">Reference proteome</keyword>
<dbReference type="Pfam" id="PF24320">
    <property type="entry name" value="DUF7492"/>
    <property type="match status" value="1"/>
</dbReference>
<gene>
    <name evidence="3" type="ORF">K431DRAFT_219670</name>
</gene>
<feature type="non-terminal residue" evidence="3">
    <location>
        <position position="247"/>
    </location>
</feature>
<sequence length="247" mass="27453">MISLLASIALASYVTSTAAHSWIEQMQVIGSNGSYVGDYGYPRGYVERTSPGFSDPLDLWQQPKGYFHLNGSEILCHPSQRTANYSADYPRLNVSPGDYVAMKYQENGHVTQPWIKEGKPYGGGTIFVYGTYQPEPDTKLVDVLKWNGDGTGGNKQGWLMTAQNFDDERCHEISDAPISLFRAQANPNPIPGSDNAPFPQWCETDLKIPEDVKGSSLTAYWVWQWNTAPEIGGGQDEYYITCADFDV</sequence>